<dbReference type="InterPro" id="IPR037257">
    <property type="entry name" value="T2SS_E_N_sf"/>
</dbReference>
<dbReference type="PANTHER" id="PTHR30258">
    <property type="entry name" value="TYPE II SECRETION SYSTEM PROTEIN GSPE-RELATED"/>
    <property type="match status" value="1"/>
</dbReference>
<dbReference type="FunFam" id="3.40.50.300:FF:000398">
    <property type="entry name" value="Type IV pilus assembly ATPase PilB"/>
    <property type="match status" value="1"/>
</dbReference>
<dbReference type="PROSITE" id="PS00662">
    <property type="entry name" value="T2SP_E"/>
    <property type="match status" value="1"/>
</dbReference>
<dbReference type="PANTHER" id="PTHR30258:SF1">
    <property type="entry name" value="PROTEIN TRANSPORT PROTEIN HOFB HOMOLOG"/>
    <property type="match status" value="1"/>
</dbReference>
<name>A0A1P8WL03_9PLAN</name>
<dbReference type="Gene3D" id="3.40.50.300">
    <property type="entry name" value="P-loop containing nucleotide triphosphate hydrolases"/>
    <property type="match status" value="1"/>
</dbReference>
<dbReference type="SUPFAM" id="SSF52540">
    <property type="entry name" value="P-loop containing nucleoside triphosphate hydrolases"/>
    <property type="match status" value="1"/>
</dbReference>
<reference evidence="5 6" key="1">
    <citation type="journal article" date="2016" name="Front. Microbiol.">
        <title>Fuerstia marisgermanicae gen. nov., sp. nov., an Unusual Member of the Phylum Planctomycetes from the German Wadden Sea.</title>
        <authorList>
            <person name="Kohn T."/>
            <person name="Heuer A."/>
            <person name="Jogler M."/>
            <person name="Vollmers J."/>
            <person name="Boedeker C."/>
            <person name="Bunk B."/>
            <person name="Rast P."/>
            <person name="Borchert D."/>
            <person name="Glockner I."/>
            <person name="Freese H.M."/>
            <person name="Klenk H.P."/>
            <person name="Overmann J."/>
            <person name="Kaster A.K."/>
            <person name="Rohde M."/>
            <person name="Wiegand S."/>
            <person name="Jogler C."/>
        </authorList>
    </citation>
    <scope>NUCLEOTIDE SEQUENCE [LARGE SCALE GENOMIC DNA]</scope>
    <source>
        <strain evidence="5 6">NH11</strain>
    </source>
</reference>
<dbReference type="InterPro" id="IPR003593">
    <property type="entry name" value="AAA+_ATPase"/>
</dbReference>
<dbReference type="Gene3D" id="3.30.450.90">
    <property type="match status" value="1"/>
</dbReference>
<dbReference type="KEGG" id="fmr:Fuma_04362"/>
<evidence type="ECO:0000256" key="2">
    <source>
        <dbReference type="ARBA" id="ARBA00022741"/>
    </source>
</evidence>
<dbReference type="RefSeq" id="WP_077025994.1">
    <property type="nucleotide sequence ID" value="NZ_CP017641.1"/>
</dbReference>
<feature type="domain" description="Bacterial type II secretion system protein E" evidence="4">
    <location>
        <begin position="377"/>
        <end position="391"/>
    </location>
</feature>
<dbReference type="Proteomes" id="UP000187735">
    <property type="component" value="Chromosome"/>
</dbReference>
<evidence type="ECO:0000259" key="4">
    <source>
        <dbReference type="PROSITE" id="PS00662"/>
    </source>
</evidence>
<evidence type="ECO:0000313" key="6">
    <source>
        <dbReference type="Proteomes" id="UP000187735"/>
    </source>
</evidence>
<dbReference type="InterPro" id="IPR027417">
    <property type="entry name" value="P-loop_NTPase"/>
</dbReference>
<dbReference type="InterPro" id="IPR007831">
    <property type="entry name" value="T2SS_GspE_N"/>
</dbReference>
<comment type="similarity">
    <text evidence="1">Belongs to the GSP E family.</text>
</comment>
<dbReference type="CDD" id="cd01129">
    <property type="entry name" value="PulE-GspE-like"/>
    <property type="match status" value="1"/>
</dbReference>
<evidence type="ECO:0000256" key="1">
    <source>
        <dbReference type="ARBA" id="ARBA00006611"/>
    </source>
</evidence>
<keyword evidence="2" id="KW-0547">Nucleotide-binding</keyword>
<dbReference type="Gene3D" id="3.30.300.160">
    <property type="entry name" value="Type II secretion system, protein E, N-terminal domain"/>
    <property type="match status" value="1"/>
</dbReference>
<dbReference type="Pfam" id="PF00437">
    <property type="entry name" value="T2SSE"/>
    <property type="match status" value="1"/>
</dbReference>
<sequence>MAGRLGDILVNQGHLDESQLDEILSKGGGGRLGERLLTSGLVNTAQLGSALSEQFDVEYRTLTPQTIKPQIIQLIPESFSRKNLVVPLEVAQERLTLAMECPDDIETISEVEMMTGYSIEPVVSMASDVTAAIDFGFDDRLVARQTVVDLQLADLREKSDELVDDAAIAEEDESAPVVRLVQAILTGAINAGTSDIHLEPHNPEMRVRYRIDGELQQVMTIPNHIEDAMVARIKIMADMDTTENRRPQDGKLSVTENGKRVGFRVSSVPTIDGEKVVMRLLDEGGNVFAMDTIGFSDSDRQRVDTMLEKPHGMIVVTGPTGSGKSTTMYAMLRQLNSVARNIVTVEDPVEYRLDGINQVQSNSEYGIGFANALKFIMRQDPDVIMVGEIRDHETATTSIQAALTGHLLISTLHTNDAVGSITRLNDLGIDSFKIGGALLGSMAQRLVRGICPNCRVPDEPSPSLIEKTFGRVGLPVTAPMFRGAGCDRCLGTGYHGRLPIHEVMVITPRMTEAIENGLPHTKLREVALEEGMHDLVHSGLQLVLDGRTTLEEVYYKTSS</sequence>
<accession>A0A1P8WL03</accession>
<dbReference type="AlphaFoldDB" id="A0A1P8WL03"/>
<dbReference type="Pfam" id="PF05157">
    <property type="entry name" value="MshEN"/>
    <property type="match status" value="1"/>
</dbReference>
<protein>
    <submittedName>
        <fullName evidence="5">Type II traffic warden ATPase</fullName>
    </submittedName>
</protein>
<keyword evidence="3" id="KW-0067">ATP-binding</keyword>
<organism evidence="5 6">
    <name type="scientific">Fuerstiella marisgermanici</name>
    <dbReference type="NCBI Taxonomy" id="1891926"/>
    <lineage>
        <taxon>Bacteria</taxon>
        <taxon>Pseudomonadati</taxon>
        <taxon>Planctomycetota</taxon>
        <taxon>Planctomycetia</taxon>
        <taxon>Planctomycetales</taxon>
        <taxon>Planctomycetaceae</taxon>
        <taxon>Fuerstiella</taxon>
    </lineage>
</organism>
<dbReference type="STRING" id="1891926.Fuma_04362"/>
<dbReference type="SUPFAM" id="SSF160246">
    <property type="entry name" value="EspE N-terminal domain-like"/>
    <property type="match status" value="1"/>
</dbReference>
<dbReference type="GO" id="GO:0005886">
    <property type="term" value="C:plasma membrane"/>
    <property type="evidence" value="ECO:0007669"/>
    <property type="project" value="TreeGrafter"/>
</dbReference>
<keyword evidence="6" id="KW-1185">Reference proteome</keyword>
<evidence type="ECO:0000313" key="5">
    <source>
        <dbReference type="EMBL" id="APZ94723.1"/>
    </source>
</evidence>
<dbReference type="EMBL" id="CP017641">
    <property type="protein sequence ID" value="APZ94723.1"/>
    <property type="molecule type" value="Genomic_DNA"/>
</dbReference>
<evidence type="ECO:0000256" key="3">
    <source>
        <dbReference type="ARBA" id="ARBA00022840"/>
    </source>
</evidence>
<dbReference type="FunFam" id="3.30.450.90:FF:000001">
    <property type="entry name" value="Type II secretion system ATPase GspE"/>
    <property type="match status" value="1"/>
</dbReference>
<dbReference type="InterPro" id="IPR001482">
    <property type="entry name" value="T2SS/T4SS_dom"/>
</dbReference>
<dbReference type="GO" id="GO:0005524">
    <property type="term" value="F:ATP binding"/>
    <property type="evidence" value="ECO:0007669"/>
    <property type="project" value="UniProtKB-KW"/>
</dbReference>
<gene>
    <name evidence="5" type="primary">gspE_2</name>
    <name evidence="5" type="ORF">Fuma_04362</name>
</gene>
<dbReference type="SMART" id="SM00382">
    <property type="entry name" value="AAA"/>
    <property type="match status" value="1"/>
</dbReference>
<dbReference type="OrthoDB" id="244550at2"/>
<dbReference type="GO" id="GO:0016887">
    <property type="term" value="F:ATP hydrolysis activity"/>
    <property type="evidence" value="ECO:0007669"/>
    <property type="project" value="TreeGrafter"/>
</dbReference>
<proteinExistence type="inferred from homology"/>